<keyword evidence="8" id="KW-1185">Reference proteome</keyword>
<feature type="domain" description="Gnk2-homologous" evidence="6">
    <location>
        <begin position="199"/>
        <end position="311"/>
    </location>
</feature>
<keyword evidence="4" id="KW-0677">Repeat</keyword>
<evidence type="ECO:0000256" key="2">
    <source>
        <dbReference type="ARBA" id="ARBA00022525"/>
    </source>
</evidence>
<comment type="subcellular location">
    <subcellularLocation>
        <location evidence="1">Secreted</location>
    </subcellularLocation>
</comment>
<dbReference type="InterPro" id="IPR050581">
    <property type="entry name" value="CRR_secretory_protein"/>
</dbReference>
<dbReference type="KEGG" id="eus:EUTSA_v10022184mg"/>
<protein>
    <recommendedName>
        <fullName evidence="6">Gnk2-homologous domain-containing protein</fullName>
    </recommendedName>
</protein>
<dbReference type="InterPro" id="IPR002902">
    <property type="entry name" value="GNK2"/>
</dbReference>
<proteinExistence type="inferred from homology"/>
<accession>V4LV25</accession>
<evidence type="ECO:0000313" key="8">
    <source>
        <dbReference type="Proteomes" id="UP000030689"/>
    </source>
</evidence>
<organism evidence="7 8">
    <name type="scientific">Eutrema salsugineum</name>
    <name type="common">Saltwater cress</name>
    <name type="synonym">Sisymbrium salsugineum</name>
    <dbReference type="NCBI Taxonomy" id="72664"/>
    <lineage>
        <taxon>Eukaryota</taxon>
        <taxon>Viridiplantae</taxon>
        <taxon>Streptophyta</taxon>
        <taxon>Embryophyta</taxon>
        <taxon>Tracheophyta</taxon>
        <taxon>Spermatophyta</taxon>
        <taxon>Magnoliopsida</taxon>
        <taxon>eudicotyledons</taxon>
        <taxon>Gunneridae</taxon>
        <taxon>Pentapetalae</taxon>
        <taxon>rosids</taxon>
        <taxon>malvids</taxon>
        <taxon>Brassicales</taxon>
        <taxon>Brassicaceae</taxon>
        <taxon>Eutremeae</taxon>
        <taxon>Eutrema</taxon>
    </lineage>
</organism>
<dbReference type="Proteomes" id="UP000030689">
    <property type="component" value="Unassembled WGS sequence"/>
</dbReference>
<name>V4LV25_EUTSA</name>
<keyword evidence="2" id="KW-0964">Secreted</keyword>
<reference evidence="7 8" key="1">
    <citation type="journal article" date="2013" name="Front. Plant Sci.">
        <title>The Reference Genome of the Halophytic Plant Eutrema salsugineum.</title>
        <authorList>
            <person name="Yang R."/>
            <person name="Jarvis D.E."/>
            <person name="Chen H."/>
            <person name="Beilstein M.A."/>
            <person name="Grimwood J."/>
            <person name="Jenkins J."/>
            <person name="Shu S."/>
            <person name="Prochnik S."/>
            <person name="Xin M."/>
            <person name="Ma C."/>
            <person name="Schmutz J."/>
            <person name="Wing R.A."/>
            <person name="Mitchell-Olds T."/>
            <person name="Schumaker K.S."/>
            <person name="Wang X."/>
        </authorList>
    </citation>
    <scope>NUCLEOTIDE SEQUENCE [LARGE SCALE GENOMIC DNA]</scope>
</reference>
<feature type="domain" description="Gnk2-homologous" evidence="6">
    <location>
        <begin position="91"/>
        <end position="193"/>
    </location>
</feature>
<evidence type="ECO:0000256" key="3">
    <source>
        <dbReference type="ARBA" id="ARBA00022729"/>
    </source>
</evidence>
<evidence type="ECO:0000256" key="4">
    <source>
        <dbReference type="ARBA" id="ARBA00022737"/>
    </source>
</evidence>
<dbReference type="STRING" id="72664.V4LV25"/>
<dbReference type="AlphaFoldDB" id="V4LV25"/>
<dbReference type="Gene3D" id="3.30.430.20">
    <property type="entry name" value="Gnk2 domain, C-X8-C-X2-C motif"/>
    <property type="match status" value="3"/>
</dbReference>
<dbReference type="GO" id="GO:0005576">
    <property type="term" value="C:extracellular region"/>
    <property type="evidence" value="ECO:0007669"/>
    <property type="project" value="UniProtKB-SubCell"/>
</dbReference>
<comment type="similarity">
    <text evidence="5">Belongs to the cysteine-rich repeat secretory protein family.</text>
</comment>
<dbReference type="CDD" id="cd23509">
    <property type="entry name" value="Gnk2-like"/>
    <property type="match status" value="3"/>
</dbReference>
<gene>
    <name evidence="7" type="ORF">EUTSA_v10022184mg</name>
</gene>
<dbReference type="EMBL" id="KI517408">
    <property type="protein sequence ID" value="ESQ47679.1"/>
    <property type="molecule type" value="Genomic_DNA"/>
</dbReference>
<evidence type="ECO:0000256" key="5">
    <source>
        <dbReference type="ARBA" id="ARBA00038515"/>
    </source>
</evidence>
<evidence type="ECO:0000313" key="7">
    <source>
        <dbReference type="EMBL" id="ESQ47679.1"/>
    </source>
</evidence>
<dbReference type="PANTHER" id="PTHR32411">
    <property type="entry name" value="CYSTEINE-RICH REPEAT SECRETORY PROTEIN 38-RELATED"/>
    <property type="match status" value="1"/>
</dbReference>
<dbReference type="eggNOG" id="ENOG502QPWH">
    <property type="taxonomic scope" value="Eukaryota"/>
</dbReference>
<dbReference type="Pfam" id="PF01657">
    <property type="entry name" value="Stress-antifung"/>
    <property type="match status" value="3"/>
</dbReference>
<keyword evidence="3" id="KW-0732">Signal</keyword>
<evidence type="ECO:0000259" key="6">
    <source>
        <dbReference type="PROSITE" id="PS51473"/>
    </source>
</evidence>
<dbReference type="PANTHER" id="PTHR32411:SF54">
    <property type="entry name" value="CYSTEINE-RICH REPEAT SECRETORY PROTEIN 29-RELATED"/>
    <property type="match status" value="1"/>
</dbReference>
<dbReference type="Gramene" id="ESQ47679">
    <property type="protein sequence ID" value="ESQ47679"/>
    <property type="gene ID" value="EUTSA_v10022184mg"/>
</dbReference>
<evidence type="ECO:0000256" key="1">
    <source>
        <dbReference type="ARBA" id="ARBA00004613"/>
    </source>
</evidence>
<dbReference type="InterPro" id="IPR038408">
    <property type="entry name" value="GNK2_sf"/>
</dbReference>
<dbReference type="FunFam" id="3.30.430.20:FF:000002">
    <property type="entry name" value="Cysteine-rich receptor-like protein kinase 10"/>
    <property type="match status" value="1"/>
</dbReference>
<dbReference type="OMA" id="CPNNKGR"/>
<sequence>MFNKNTRTLLYELKEKAISKGNNAGKIQFLYATGERSLGTKKLYALVQCTKDLLDNNCNVCLNWIMAKLTECCNGKQGGRVTDALNQTNAYLHHTCINSQGTYRPGSPYEENVNRAIKTMFKKLLDYGFIHSVVGDAPNTVYPKLQCRGDLSLSQCHSCLTTAFAGIRKRCPKNKGRIIWYENCVLEISSVYRWSQIDYQNNFFLYNAKDASGDKESFNKKTKALLYNLKEKASSKENDPYGKNYMYATMEESLGTMKLYGMVQCMKDLSVKNCSLCLDWIMAKFPKCCNGKQGGRVLCTSCNFRYELYPFVKPLVKT</sequence>
<dbReference type="PROSITE" id="PS51473">
    <property type="entry name" value="GNK2"/>
    <property type="match status" value="2"/>
</dbReference>